<proteinExistence type="predicted"/>
<accession>A0A1A7Y6N4</accession>
<dbReference type="AlphaFoldDB" id="A0A1A7Y6N4"/>
<organism evidence="1">
    <name type="scientific">Iconisemion striatum</name>
    <dbReference type="NCBI Taxonomy" id="60296"/>
    <lineage>
        <taxon>Eukaryota</taxon>
        <taxon>Metazoa</taxon>
        <taxon>Chordata</taxon>
        <taxon>Craniata</taxon>
        <taxon>Vertebrata</taxon>
        <taxon>Euteleostomi</taxon>
        <taxon>Actinopterygii</taxon>
        <taxon>Neopterygii</taxon>
        <taxon>Teleostei</taxon>
        <taxon>Neoteleostei</taxon>
        <taxon>Acanthomorphata</taxon>
        <taxon>Ovalentaria</taxon>
        <taxon>Atherinomorphae</taxon>
        <taxon>Cyprinodontiformes</taxon>
        <taxon>Nothobranchiidae</taxon>
        <taxon>Iconisemion</taxon>
    </lineage>
</organism>
<dbReference type="EMBL" id="HADX01003393">
    <property type="protein sequence ID" value="SBP25625.1"/>
    <property type="molecule type" value="Transcribed_RNA"/>
</dbReference>
<protein>
    <submittedName>
        <fullName evidence="1">Uncharacterized protein</fullName>
    </submittedName>
</protein>
<sequence length="77" mass="8775">AICCWGSSIKAMDLKKDSKAASAQGTTVEPLEIMVQRRILHKIEIVMDNPEHPLHDTVMQQQSIFSWRLLQTHCNTD</sequence>
<feature type="non-terminal residue" evidence="1">
    <location>
        <position position="77"/>
    </location>
</feature>
<reference evidence="1" key="2">
    <citation type="submission" date="2016-06" db="EMBL/GenBank/DDBJ databases">
        <title>The genome of a short-lived fish provides insights into sex chromosome evolution and the genetic control of aging.</title>
        <authorList>
            <person name="Reichwald K."/>
            <person name="Felder M."/>
            <person name="Petzold A."/>
            <person name="Koch P."/>
            <person name="Groth M."/>
            <person name="Platzer M."/>
        </authorList>
    </citation>
    <scope>NUCLEOTIDE SEQUENCE</scope>
    <source>
        <tissue evidence="1">Brain</tissue>
    </source>
</reference>
<evidence type="ECO:0000313" key="1">
    <source>
        <dbReference type="EMBL" id="SBP25625.1"/>
    </source>
</evidence>
<name>A0A1A7Y6N4_9TELE</name>
<gene>
    <name evidence="1" type="primary">Nfu_g_1_024533</name>
</gene>
<reference evidence="1" key="1">
    <citation type="submission" date="2016-05" db="EMBL/GenBank/DDBJ databases">
        <authorList>
            <person name="Lavstsen T."/>
            <person name="Jespersen J.S."/>
        </authorList>
    </citation>
    <scope>NUCLEOTIDE SEQUENCE</scope>
    <source>
        <tissue evidence="1">Brain</tissue>
    </source>
</reference>
<feature type="non-terminal residue" evidence="1">
    <location>
        <position position="1"/>
    </location>
</feature>